<dbReference type="RefSeq" id="WP_191111070.1">
    <property type="nucleotide sequence ID" value="NZ_CP061738.1"/>
</dbReference>
<dbReference type="Proteomes" id="UP000516514">
    <property type="component" value="Chromosome"/>
</dbReference>
<dbReference type="PANTHER" id="PTHR12919:SF20">
    <property type="entry name" value="SMALL RIBOSOMAL SUBUNIT PROTEIN BS16M"/>
    <property type="match status" value="1"/>
</dbReference>
<dbReference type="EMBL" id="CP061738">
    <property type="protein sequence ID" value="QOD38267.1"/>
    <property type="molecule type" value="Genomic_DNA"/>
</dbReference>
<evidence type="ECO:0000256" key="1">
    <source>
        <dbReference type="ARBA" id="ARBA00022980"/>
    </source>
</evidence>
<evidence type="ECO:0000256" key="2">
    <source>
        <dbReference type="ARBA" id="ARBA00023274"/>
    </source>
</evidence>
<dbReference type="PROSITE" id="PS00732">
    <property type="entry name" value="RIBOSOMAL_S16"/>
    <property type="match status" value="1"/>
</dbReference>
<dbReference type="AlphaFoldDB" id="A0A7L7YRH0"/>
<name>A0A7L7YRH0_9RICK</name>
<dbReference type="GO" id="GO:0005737">
    <property type="term" value="C:cytoplasm"/>
    <property type="evidence" value="ECO:0007669"/>
    <property type="project" value="UniProtKB-ARBA"/>
</dbReference>
<comment type="similarity">
    <text evidence="3">Belongs to the bacterial ribosomal protein bS16 family.</text>
</comment>
<dbReference type="InterPro" id="IPR020592">
    <property type="entry name" value="Ribosomal_bS16_CS"/>
</dbReference>
<evidence type="ECO:0000313" key="5">
    <source>
        <dbReference type="Proteomes" id="UP000516514"/>
    </source>
</evidence>
<keyword evidence="5" id="KW-1185">Reference proteome</keyword>
<dbReference type="Gene3D" id="3.30.1320.10">
    <property type="match status" value="1"/>
</dbReference>
<evidence type="ECO:0000313" key="4">
    <source>
        <dbReference type="EMBL" id="QOD38267.1"/>
    </source>
</evidence>
<dbReference type="GO" id="GO:0006412">
    <property type="term" value="P:translation"/>
    <property type="evidence" value="ECO:0007669"/>
    <property type="project" value="UniProtKB-UniRule"/>
</dbReference>
<keyword evidence="2 3" id="KW-0687">Ribonucleoprotein</keyword>
<dbReference type="HAMAP" id="MF_00385">
    <property type="entry name" value="Ribosomal_bS16"/>
    <property type="match status" value="1"/>
</dbReference>
<dbReference type="PANTHER" id="PTHR12919">
    <property type="entry name" value="30S RIBOSOMAL PROTEIN S16"/>
    <property type="match status" value="1"/>
</dbReference>
<accession>A0A7L7YRH0</accession>
<dbReference type="GO" id="GO:0003735">
    <property type="term" value="F:structural constituent of ribosome"/>
    <property type="evidence" value="ECO:0007669"/>
    <property type="project" value="InterPro"/>
</dbReference>
<gene>
    <name evidence="3 4" type="primary">rpsP</name>
    <name evidence="4" type="ORF">ID128_05850</name>
</gene>
<dbReference type="InterPro" id="IPR000307">
    <property type="entry name" value="Ribosomal_bS16"/>
</dbReference>
<dbReference type="KEGG" id="wms:ID128_05850"/>
<protein>
    <recommendedName>
        <fullName evidence="3">Small ribosomal subunit protein bS16</fullName>
    </recommendedName>
</protein>
<reference evidence="4 5" key="1">
    <citation type="submission" date="2020-09" db="EMBL/GenBank/DDBJ databases">
        <title>An Earliest Endosymbiont, Wolbachia massiliensis sp. nov., Strain PL13 From the Bed Bug (Cimex hemipterius), Type strain of a New supergroup T.</title>
        <authorList>
            <person name="Laidoudi Y."/>
            <person name="Levasseur A."/>
            <person name="Medkour H."/>
            <person name="Maaloum M."/>
            <person name="BenKhedher M."/>
            <person name="Sambou M."/>
            <person name="Bassene H."/>
            <person name="Davoust B."/>
            <person name="Fenollar F."/>
            <person name="Raoult D."/>
            <person name="Mediannikov O."/>
        </authorList>
    </citation>
    <scope>NUCLEOTIDE SEQUENCE [LARGE SCALE GENOMIC DNA]</scope>
    <source>
        <strain evidence="4 5">PL13</strain>
    </source>
</reference>
<dbReference type="GO" id="GO:0015935">
    <property type="term" value="C:small ribosomal subunit"/>
    <property type="evidence" value="ECO:0007669"/>
    <property type="project" value="TreeGrafter"/>
</dbReference>
<organism evidence="4 5">
    <name type="scientific">Candidatus Wolbachia massiliensis</name>
    <dbReference type="NCBI Taxonomy" id="1845000"/>
    <lineage>
        <taxon>Bacteria</taxon>
        <taxon>Pseudomonadati</taxon>
        <taxon>Pseudomonadota</taxon>
        <taxon>Alphaproteobacteria</taxon>
        <taxon>Rickettsiales</taxon>
        <taxon>Anaplasmataceae</taxon>
        <taxon>Wolbachieae</taxon>
        <taxon>Wolbachia</taxon>
    </lineage>
</organism>
<sequence length="106" mass="12402">MAVKIRLARFGAKKRPFYRIVVADSRAPRDGRFIERIGQYNPMLPKDSKNRVVIKADRLRHWLSVGAQATERVLWFIKKGIVVLETELKKTEKKKVEIQKVKEQEA</sequence>
<dbReference type="InterPro" id="IPR023803">
    <property type="entry name" value="Ribosomal_bS16_dom_sf"/>
</dbReference>
<proteinExistence type="inferred from homology"/>
<dbReference type="NCBIfam" id="TIGR00002">
    <property type="entry name" value="S16"/>
    <property type="match status" value="1"/>
</dbReference>
<dbReference type="Pfam" id="PF00886">
    <property type="entry name" value="Ribosomal_S16"/>
    <property type="match status" value="1"/>
</dbReference>
<keyword evidence="1 3" id="KW-0689">Ribosomal protein</keyword>
<dbReference type="SUPFAM" id="SSF54565">
    <property type="entry name" value="Ribosomal protein S16"/>
    <property type="match status" value="1"/>
</dbReference>
<evidence type="ECO:0000256" key="3">
    <source>
        <dbReference type="HAMAP-Rule" id="MF_00385"/>
    </source>
</evidence>